<keyword evidence="2" id="KW-0449">Lipoprotein</keyword>
<name>A0A250K2A8_9BACT</name>
<accession>A0A250K2A8</accession>
<organism evidence="2 3">
    <name type="scientific">Corallococcus macrosporus DSM 14697</name>
    <dbReference type="NCBI Taxonomy" id="1189310"/>
    <lineage>
        <taxon>Bacteria</taxon>
        <taxon>Pseudomonadati</taxon>
        <taxon>Myxococcota</taxon>
        <taxon>Myxococcia</taxon>
        <taxon>Myxococcales</taxon>
        <taxon>Cystobacterineae</taxon>
        <taxon>Myxococcaceae</taxon>
        <taxon>Corallococcus</taxon>
    </lineage>
</organism>
<feature type="region of interest" description="Disordered" evidence="1">
    <location>
        <begin position="1"/>
        <end position="61"/>
    </location>
</feature>
<dbReference type="InterPro" id="IPR036116">
    <property type="entry name" value="FN3_sf"/>
</dbReference>
<evidence type="ECO:0000256" key="1">
    <source>
        <dbReference type="SAM" id="MobiDB-lite"/>
    </source>
</evidence>
<dbReference type="SUPFAM" id="SSF49265">
    <property type="entry name" value="Fibronectin type III"/>
    <property type="match status" value="1"/>
</dbReference>
<reference evidence="2 3" key="1">
    <citation type="submission" date="2017-06" db="EMBL/GenBank/DDBJ databases">
        <title>Sequencing and comparative analysis of myxobacterial genomes.</title>
        <authorList>
            <person name="Rupp O."/>
            <person name="Goesmann A."/>
            <person name="Sogaard-Andersen L."/>
        </authorList>
    </citation>
    <scope>NUCLEOTIDE SEQUENCE [LARGE SCALE GENOMIC DNA]</scope>
    <source>
        <strain evidence="2 3">DSM 14697</strain>
    </source>
</reference>
<dbReference type="Proteomes" id="UP000217343">
    <property type="component" value="Chromosome"/>
</dbReference>
<sequence length="531" mass="56557">MTLVGCGSPGQEGQEFTGSPAPNGPSSESPGSEPLGEGCSDAGTPDDAGTPGDAGIPSDAVLVTNTTRFYTSEGTSERVEDMSARPPEIYVPHGSTFSLLLGSAVPGGWLFTGVPSGPYYLRTGSTYIVSNARHVDVGINKLGRPDTVYSEHYLTPLQLNLVNMAPWTNWSSASLPGSSLQLASAQVDLYGAVSLFDFIPDGETRILTHNAELWAGTGNIPIFEASRGDRLYVSQHSQYPAGTAPDGTELGYSAVDRAVEVGAFDFTPDGVTPMPLAGVMQPTRRTEFPFEWRLPAYTAWALDAHPLATPSIPSFYAIPAAHGTNDGWIGYSGELLTLQLPRAASFNFTQRLQFGNPFPSTWGVVGLGSYSFRVLETVPDGSGRLVSLSGSISTSDEFNSLIASPLQPRVSPPRALAIDGVPASTQREVGAANPVISWLPPAQGSVNAYRLAFLRYNPEVNTLLTDGVLYLPGSATQVRLPPGMLKPDSIYYLRLSAYDGPGYDIERDPFHTREALPMAHADAFSSLFTTP</sequence>
<gene>
    <name evidence="2" type="ORF">MYMAC_005131</name>
</gene>
<dbReference type="EMBL" id="CP022203">
    <property type="protein sequence ID" value="ATB49486.1"/>
    <property type="molecule type" value="Genomic_DNA"/>
</dbReference>
<evidence type="ECO:0000313" key="3">
    <source>
        <dbReference type="Proteomes" id="UP000217343"/>
    </source>
</evidence>
<dbReference type="AlphaFoldDB" id="A0A250K2A8"/>
<protein>
    <submittedName>
        <fullName evidence="2">Lipoprotein</fullName>
    </submittedName>
</protein>
<dbReference type="KEGG" id="mmas:MYMAC_005131"/>
<evidence type="ECO:0000313" key="2">
    <source>
        <dbReference type="EMBL" id="ATB49486.1"/>
    </source>
</evidence>
<keyword evidence="3" id="KW-1185">Reference proteome</keyword>
<proteinExistence type="predicted"/>
<feature type="compositionally biased region" description="Low complexity" evidence="1">
    <location>
        <begin position="18"/>
        <end position="38"/>
    </location>
</feature>